<dbReference type="Proteomes" id="UP000595064">
    <property type="component" value="Chromosome"/>
</dbReference>
<evidence type="ECO:0000313" key="2">
    <source>
        <dbReference type="EMBL" id="QPS80462.1"/>
    </source>
</evidence>
<dbReference type="EMBL" id="CP065748">
    <property type="protein sequence ID" value="QPS80462.1"/>
    <property type="molecule type" value="Genomic_DNA"/>
</dbReference>
<evidence type="ECO:0000313" key="3">
    <source>
        <dbReference type="EMBL" id="SDY98713.1"/>
    </source>
</evidence>
<reference evidence="3 4" key="1">
    <citation type="submission" date="2016-10" db="EMBL/GenBank/DDBJ databases">
        <authorList>
            <person name="de Groot N.N."/>
        </authorList>
    </citation>
    <scope>NUCLEOTIDE SEQUENCE [LARGE SCALE GENOMIC DNA]</scope>
    <source>
        <strain evidence="3 4">LMG 24775</strain>
    </source>
</reference>
<dbReference type="Proteomes" id="UP000183417">
    <property type="component" value="Unassembled WGS sequence"/>
</dbReference>
<evidence type="ECO:0000313" key="5">
    <source>
        <dbReference type="Proteomes" id="UP000595064"/>
    </source>
</evidence>
<organism evidence="3 4">
    <name type="scientific">Delftia lacustris</name>
    <dbReference type="NCBI Taxonomy" id="558537"/>
    <lineage>
        <taxon>Bacteria</taxon>
        <taxon>Pseudomonadati</taxon>
        <taxon>Pseudomonadota</taxon>
        <taxon>Betaproteobacteria</taxon>
        <taxon>Burkholderiales</taxon>
        <taxon>Comamonadaceae</taxon>
        <taxon>Delftia</taxon>
    </lineage>
</organism>
<keyword evidence="5" id="KW-1185">Reference proteome</keyword>
<proteinExistence type="predicted"/>
<sequence>MKDKTPSASKSSAPTQAKPSGDGQTKLPGQVGKAPHAPGESDASDASEQGLRLPHERDQSLDATSDAPDPVMRQAHDDLASGQVDTDMRQTPGLDAERRKKMVRKQP</sequence>
<accession>A0A1H3PCP9</accession>
<protein>
    <submittedName>
        <fullName evidence="3">Uncharacterized protein</fullName>
    </submittedName>
</protein>
<name>A0A1H3PCP9_9BURK</name>
<dbReference type="GeneID" id="94690074"/>
<dbReference type="AlphaFoldDB" id="A0A1H3PCP9"/>
<dbReference type="RefSeq" id="WP_016448411.1">
    <property type="nucleotide sequence ID" value="NZ_AP025556.1"/>
</dbReference>
<feature type="compositionally biased region" description="Polar residues" evidence="1">
    <location>
        <begin position="1"/>
        <end position="18"/>
    </location>
</feature>
<evidence type="ECO:0000256" key="1">
    <source>
        <dbReference type="SAM" id="MobiDB-lite"/>
    </source>
</evidence>
<dbReference type="EMBL" id="FNPE01000010">
    <property type="protein sequence ID" value="SDY98713.1"/>
    <property type="molecule type" value="Genomic_DNA"/>
</dbReference>
<evidence type="ECO:0000313" key="4">
    <source>
        <dbReference type="Proteomes" id="UP000183417"/>
    </source>
</evidence>
<dbReference type="KEGG" id="dla:I6G47_26335"/>
<feature type="region of interest" description="Disordered" evidence="1">
    <location>
        <begin position="1"/>
        <end position="107"/>
    </location>
</feature>
<gene>
    <name evidence="2" type="ORF">I6G47_26335</name>
    <name evidence="3" type="ORF">SAMN05421547_11089</name>
</gene>
<reference evidence="2 5" key="2">
    <citation type="submission" date="2020-12" db="EMBL/GenBank/DDBJ databases">
        <title>FDA dAtabase for Regulatory Grade micrObial Sequences (FDA-ARGOS): Supporting development and validation of Infectious Disease Dx tests.</title>
        <authorList>
            <person name="Sproer C."/>
            <person name="Gronow S."/>
            <person name="Severitt S."/>
            <person name="Schroder I."/>
            <person name="Tallon L."/>
            <person name="Sadzewicz L."/>
            <person name="Zhao X."/>
            <person name="Boylan J."/>
            <person name="Ott S."/>
            <person name="Bowen H."/>
            <person name="Vavikolanu K."/>
            <person name="Mehta A."/>
            <person name="Aluvathingal J."/>
            <person name="Nadendla S."/>
            <person name="Lowell S."/>
            <person name="Myers T."/>
            <person name="Yan Y."/>
            <person name="Sichtig H."/>
        </authorList>
    </citation>
    <scope>NUCLEOTIDE SEQUENCE [LARGE SCALE GENOMIC DNA]</scope>
    <source>
        <strain evidence="2 5">FDAARGOS_890</strain>
    </source>
</reference>